<dbReference type="Pfam" id="PF01032">
    <property type="entry name" value="FecCD"/>
    <property type="match status" value="1"/>
</dbReference>
<dbReference type="PANTHER" id="PTHR30472:SF24">
    <property type="entry name" value="FERRIC ENTEROBACTIN TRANSPORT SYSTEM PERMEASE PROTEIN FEPG"/>
    <property type="match status" value="1"/>
</dbReference>
<comment type="subcellular location">
    <subcellularLocation>
        <location evidence="1">Cell membrane</location>
        <topology evidence="1">Multi-pass membrane protein</topology>
    </subcellularLocation>
</comment>
<comment type="similarity">
    <text evidence="2">Belongs to the binding-protein-dependent transport system permease family. FecCD subfamily.</text>
</comment>
<keyword evidence="5 9" id="KW-0812">Transmembrane</keyword>
<evidence type="ECO:0000256" key="1">
    <source>
        <dbReference type="ARBA" id="ARBA00004651"/>
    </source>
</evidence>
<keyword evidence="11" id="KW-1185">Reference proteome</keyword>
<keyword evidence="6 9" id="KW-1133">Transmembrane helix</keyword>
<evidence type="ECO:0000256" key="4">
    <source>
        <dbReference type="ARBA" id="ARBA00022475"/>
    </source>
</evidence>
<keyword evidence="7 9" id="KW-0472">Membrane</keyword>
<name>A0A2S6IWT4_9ACTN</name>
<evidence type="ECO:0000256" key="8">
    <source>
        <dbReference type="SAM" id="MobiDB-lite"/>
    </source>
</evidence>
<sequence length="349" mass="35091">MSAPTATRPRPAPPARRRAARRTRSTLVCLALTAVILGAAVLALTTGEFPLPPADVVATLLGRGDGGAEFIVLGLRLPRLVTAIAVGAALAVAGGLFQQLTRNPLGSPDVVGFNEGAALGALVVLLLLGWSGPTVVLGALAGGLGTAVLVWLLALRGGASGYRLVLVGIGLAAMLQAGIHYLLTRAKIEDAMGAHLWLTGSLNGRGWEHVAPLAAGMVVLVPAALLVGRHLTLLEMGDDLAAALGVRVQLVQASAVLVAVALTAGATTAAGPVLFVALAAPQIARRLTRTPGSGLVAAALTGSALLLLADVAAQRVIAPAQLPVGVMTGAVGGAYLAWLLVGQWRRGRG</sequence>
<comment type="caution">
    <text evidence="10">The sequence shown here is derived from an EMBL/GenBank/DDBJ whole genome shotgun (WGS) entry which is preliminary data.</text>
</comment>
<evidence type="ECO:0000256" key="6">
    <source>
        <dbReference type="ARBA" id="ARBA00022989"/>
    </source>
</evidence>
<organism evidence="10 11">
    <name type="scientific">Kineococcus xinjiangensis</name>
    <dbReference type="NCBI Taxonomy" id="512762"/>
    <lineage>
        <taxon>Bacteria</taxon>
        <taxon>Bacillati</taxon>
        <taxon>Actinomycetota</taxon>
        <taxon>Actinomycetes</taxon>
        <taxon>Kineosporiales</taxon>
        <taxon>Kineosporiaceae</taxon>
        <taxon>Kineococcus</taxon>
    </lineage>
</organism>
<dbReference type="OrthoDB" id="4455417at2"/>
<dbReference type="InterPro" id="IPR000522">
    <property type="entry name" value="ABC_transptr_permease_BtuC"/>
</dbReference>
<dbReference type="Gene3D" id="1.10.3470.10">
    <property type="entry name" value="ABC transporter involved in vitamin B12 uptake, BtuC"/>
    <property type="match status" value="1"/>
</dbReference>
<feature type="transmembrane region" description="Helical" evidence="9">
    <location>
        <begin position="266"/>
        <end position="283"/>
    </location>
</feature>
<dbReference type="RefSeq" id="WP_104431065.1">
    <property type="nucleotide sequence ID" value="NZ_PTJD01000001.1"/>
</dbReference>
<dbReference type="CDD" id="cd06550">
    <property type="entry name" value="TM_ABC_iron-siderophores_like"/>
    <property type="match status" value="1"/>
</dbReference>
<evidence type="ECO:0000256" key="2">
    <source>
        <dbReference type="ARBA" id="ARBA00007935"/>
    </source>
</evidence>
<dbReference type="EMBL" id="PTJD01000001">
    <property type="protein sequence ID" value="PPK98700.1"/>
    <property type="molecule type" value="Genomic_DNA"/>
</dbReference>
<feature type="transmembrane region" description="Helical" evidence="9">
    <location>
        <begin position="162"/>
        <end position="183"/>
    </location>
</feature>
<feature type="transmembrane region" description="Helical" evidence="9">
    <location>
        <begin position="295"/>
        <end position="314"/>
    </location>
</feature>
<accession>A0A2S6IWT4</accession>
<evidence type="ECO:0000256" key="3">
    <source>
        <dbReference type="ARBA" id="ARBA00022448"/>
    </source>
</evidence>
<evidence type="ECO:0000313" key="10">
    <source>
        <dbReference type="EMBL" id="PPK98700.1"/>
    </source>
</evidence>
<feature type="transmembrane region" description="Helical" evidence="9">
    <location>
        <begin position="80"/>
        <end position="98"/>
    </location>
</feature>
<dbReference type="InterPro" id="IPR037294">
    <property type="entry name" value="ABC_BtuC-like"/>
</dbReference>
<keyword evidence="3" id="KW-0813">Transport</keyword>
<protein>
    <submittedName>
        <fullName evidence="10">Iron complex transport system permease protein</fullName>
    </submittedName>
</protein>
<feature type="transmembrane region" description="Helical" evidence="9">
    <location>
        <begin position="320"/>
        <end position="341"/>
    </location>
</feature>
<dbReference type="AlphaFoldDB" id="A0A2S6IWT4"/>
<dbReference type="GO" id="GO:0022857">
    <property type="term" value="F:transmembrane transporter activity"/>
    <property type="evidence" value="ECO:0007669"/>
    <property type="project" value="InterPro"/>
</dbReference>
<evidence type="ECO:0000256" key="5">
    <source>
        <dbReference type="ARBA" id="ARBA00022692"/>
    </source>
</evidence>
<proteinExistence type="inferred from homology"/>
<keyword evidence="4" id="KW-1003">Cell membrane</keyword>
<feature type="region of interest" description="Disordered" evidence="8">
    <location>
        <begin position="1"/>
        <end position="20"/>
    </location>
</feature>
<evidence type="ECO:0000256" key="9">
    <source>
        <dbReference type="SAM" id="Phobius"/>
    </source>
</evidence>
<evidence type="ECO:0000313" key="11">
    <source>
        <dbReference type="Proteomes" id="UP000239485"/>
    </source>
</evidence>
<dbReference type="PANTHER" id="PTHR30472">
    <property type="entry name" value="FERRIC ENTEROBACTIN TRANSPORT SYSTEM PERMEASE PROTEIN"/>
    <property type="match status" value="1"/>
</dbReference>
<feature type="transmembrane region" description="Helical" evidence="9">
    <location>
        <begin position="136"/>
        <end position="155"/>
    </location>
</feature>
<dbReference type="Proteomes" id="UP000239485">
    <property type="component" value="Unassembled WGS sequence"/>
</dbReference>
<reference evidence="10 11" key="1">
    <citation type="submission" date="2018-02" db="EMBL/GenBank/DDBJ databases">
        <title>Genomic Encyclopedia of Archaeal and Bacterial Type Strains, Phase II (KMG-II): from individual species to whole genera.</title>
        <authorList>
            <person name="Goeker M."/>
        </authorList>
    </citation>
    <scope>NUCLEOTIDE SEQUENCE [LARGE SCALE GENOMIC DNA]</scope>
    <source>
        <strain evidence="10 11">DSM 22857</strain>
    </source>
</reference>
<dbReference type="SUPFAM" id="SSF81345">
    <property type="entry name" value="ABC transporter involved in vitamin B12 uptake, BtuC"/>
    <property type="match status" value="1"/>
</dbReference>
<evidence type="ECO:0000256" key="7">
    <source>
        <dbReference type="ARBA" id="ARBA00023136"/>
    </source>
</evidence>
<feature type="transmembrane region" description="Helical" evidence="9">
    <location>
        <begin position="110"/>
        <end position="130"/>
    </location>
</feature>
<dbReference type="GO" id="GO:0005886">
    <property type="term" value="C:plasma membrane"/>
    <property type="evidence" value="ECO:0007669"/>
    <property type="project" value="UniProtKB-SubCell"/>
</dbReference>
<gene>
    <name evidence="10" type="ORF">CLV92_101400</name>
</gene>
<dbReference type="GO" id="GO:0033214">
    <property type="term" value="P:siderophore-iron import into cell"/>
    <property type="evidence" value="ECO:0007669"/>
    <property type="project" value="TreeGrafter"/>
</dbReference>